<protein>
    <submittedName>
        <fullName evidence="1">Uncharacterized protein</fullName>
    </submittedName>
</protein>
<dbReference type="Proteomes" id="UP001054945">
    <property type="component" value="Unassembled WGS sequence"/>
</dbReference>
<accession>A0AAV4NRJ6</accession>
<organism evidence="1 2">
    <name type="scientific">Caerostris extrusa</name>
    <name type="common">Bark spider</name>
    <name type="synonym">Caerostris bankana</name>
    <dbReference type="NCBI Taxonomy" id="172846"/>
    <lineage>
        <taxon>Eukaryota</taxon>
        <taxon>Metazoa</taxon>
        <taxon>Ecdysozoa</taxon>
        <taxon>Arthropoda</taxon>
        <taxon>Chelicerata</taxon>
        <taxon>Arachnida</taxon>
        <taxon>Araneae</taxon>
        <taxon>Araneomorphae</taxon>
        <taxon>Entelegynae</taxon>
        <taxon>Araneoidea</taxon>
        <taxon>Araneidae</taxon>
        <taxon>Caerostris</taxon>
    </lineage>
</organism>
<comment type="caution">
    <text evidence="1">The sequence shown here is derived from an EMBL/GenBank/DDBJ whole genome shotgun (WGS) entry which is preliminary data.</text>
</comment>
<dbReference type="AlphaFoldDB" id="A0AAV4NRJ6"/>
<dbReference type="EMBL" id="BPLR01021138">
    <property type="protein sequence ID" value="GIX86390.1"/>
    <property type="molecule type" value="Genomic_DNA"/>
</dbReference>
<evidence type="ECO:0000313" key="2">
    <source>
        <dbReference type="Proteomes" id="UP001054945"/>
    </source>
</evidence>
<evidence type="ECO:0000313" key="1">
    <source>
        <dbReference type="EMBL" id="GIX86390.1"/>
    </source>
</evidence>
<reference evidence="1 2" key="1">
    <citation type="submission" date="2021-06" db="EMBL/GenBank/DDBJ databases">
        <title>Caerostris extrusa draft genome.</title>
        <authorList>
            <person name="Kono N."/>
            <person name="Arakawa K."/>
        </authorList>
    </citation>
    <scope>NUCLEOTIDE SEQUENCE [LARGE SCALE GENOMIC DNA]</scope>
</reference>
<gene>
    <name evidence="1" type="ORF">CEXT_273841</name>
</gene>
<proteinExistence type="predicted"/>
<keyword evidence="2" id="KW-1185">Reference proteome</keyword>
<sequence length="80" mass="9141">MLRPGRRLLGKRRALRARNRREGNVIVEKASFLLFPPPYHQRSFGLNCSIFAIAEWTRKVSFSLLDTIAAIQSRGCALIK</sequence>
<name>A0AAV4NRJ6_CAEEX</name>